<sequence length="187" mass="20438">MFIRRHRANRNKGHRLNRLAPFSLVIGLIALTIVAGCGSSPAGKEGAEHAGQASGEHERLMKNGDLRQTTASVDDLPPFLNDKQKEMRQIYQLAATNSELLQYIPCYCGCGEVAGHQSNLNCFVASKEEGKIEWDDHGTRCGVCLDIAVEASLMLRDGKSVKDIRQAIDTKYKEGYAEPTPTPLPAG</sequence>
<keyword evidence="1" id="KW-0449">Lipoprotein</keyword>
<organism evidence="1 2">
    <name type="scientific">Paenibacillus alvei</name>
    <name type="common">Bacillus alvei</name>
    <dbReference type="NCBI Taxonomy" id="44250"/>
    <lineage>
        <taxon>Bacteria</taxon>
        <taxon>Bacillati</taxon>
        <taxon>Bacillota</taxon>
        <taxon>Bacilli</taxon>
        <taxon>Bacillales</taxon>
        <taxon>Paenibacillaceae</taxon>
        <taxon>Paenibacillus</taxon>
    </lineage>
</organism>
<evidence type="ECO:0000313" key="1">
    <source>
        <dbReference type="EMBL" id="SYX82289.1"/>
    </source>
</evidence>
<dbReference type="AlphaFoldDB" id="A0A383R7D9"/>
<dbReference type="RefSeq" id="WP_138184696.1">
    <property type="nucleotide sequence ID" value="NZ_LS992241.1"/>
</dbReference>
<dbReference type="EMBL" id="LS992241">
    <property type="protein sequence ID" value="SYX82289.1"/>
    <property type="molecule type" value="Genomic_DNA"/>
</dbReference>
<proteinExistence type="predicted"/>
<dbReference type="Proteomes" id="UP000304148">
    <property type="component" value="Chromosome"/>
</dbReference>
<dbReference type="InterPro" id="IPR025673">
    <property type="entry name" value="PCYCGC"/>
</dbReference>
<name>A0A383R7D9_PAEAL</name>
<dbReference type="Pfam" id="PF13798">
    <property type="entry name" value="PCYCGC"/>
    <property type="match status" value="1"/>
</dbReference>
<protein>
    <submittedName>
        <fullName evidence="1">Putative lipoprotein</fullName>
    </submittedName>
</protein>
<reference evidence="2" key="1">
    <citation type="submission" date="2018-08" db="EMBL/GenBank/DDBJ databases">
        <authorList>
            <person name="Chevrot R."/>
        </authorList>
    </citation>
    <scope>NUCLEOTIDE SEQUENCE [LARGE SCALE GENOMIC DNA]</scope>
</reference>
<accession>A0A383R7D9</accession>
<evidence type="ECO:0000313" key="2">
    <source>
        <dbReference type="Proteomes" id="UP000304148"/>
    </source>
</evidence>
<gene>
    <name evidence="1" type="ORF">PBLR_10711</name>
</gene>